<evidence type="ECO:0000256" key="1">
    <source>
        <dbReference type="SAM" id="MobiDB-lite"/>
    </source>
</evidence>
<feature type="region of interest" description="Disordered" evidence="1">
    <location>
        <begin position="1"/>
        <end position="39"/>
    </location>
</feature>
<dbReference type="RefSeq" id="XP_012186731.1">
    <property type="nucleotide sequence ID" value="XM_012331341.1"/>
</dbReference>
<dbReference type="Proteomes" id="UP000014071">
    <property type="component" value="Unassembled WGS sequence"/>
</dbReference>
<dbReference type="HOGENOM" id="CLU_2278678_0_0_1"/>
<feature type="compositionally biased region" description="Polar residues" evidence="1">
    <location>
        <begin position="27"/>
        <end position="36"/>
    </location>
</feature>
<name>R9NX41_PSEHS</name>
<dbReference type="GeneID" id="24106010"/>
<reference evidence="3" key="1">
    <citation type="journal article" date="2013" name="Genome Announc.">
        <title>Draft genome sequence of the basidiomycetous yeast-like fungus Pseudozyma hubeiensis SY62, which produces an abundant amount of the biosurfactant mannosylerythritol lipids.</title>
        <authorList>
            <person name="Konishi M."/>
            <person name="Hatada Y."/>
            <person name="Horiuchi J."/>
        </authorList>
    </citation>
    <scope>NUCLEOTIDE SEQUENCE [LARGE SCALE GENOMIC DNA]</scope>
    <source>
        <strain evidence="3">SY62</strain>
    </source>
</reference>
<sequence>MCRARRVKFSREGEPFSRRSQKHGKNLESSLSQQRPASGFSHGAVLFQQQAAVNFELPPPERVRDRKEELPLQYGRRTTSEATTIIITVINLFPLTGSASTP</sequence>
<accession>R9NX41</accession>
<keyword evidence="3" id="KW-1185">Reference proteome</keyword>
<protein>
    <submittedName>
        <fullName evidence="2">Uncharacterized protein</fullName>
    </submittedName>
</protein>
<gene>
    <name evidence="2" type="ORF">PHSY_000707</name>
</gene>
<evidence type="ECO:0000313" key="3">
    <source>
        <dbReference type="Proteomes" id="UP000014071"/>
    </source>
</evidence>
<dbReference type="AlphaFoldDB" id="R9NX41"/>
<organism evidence="2 3">
    <name type="scientific">Pseudozyma hubeiensis (strain SY62)</name>
    <name type="common">Yeast</name>
    <dbReference type="NCBI Taxonomy" id="1305764"/>
    <lineage>
        <taxon>Eukaryota</taxon>
        <taxon>Fungi</taxon>
        <taxon>Dikarya</taxon>
        <taxon>Basidiomycota</taxon>
        <taxon>Ustilaginomycotina</taxon>
        <taxon>Ustilaginomycetes</taxon>
        <taxon>Ustilaginales</taxon>
        <taxon>Ustilaginaceae</taxon>
        <taxon>Pseudozyma</taxon>
    </lineage>
</organism>
<evidence type="ECO:0000313" key="2">
    <source>
        <dbReference type="EMBL" id="GAC93144.1"/>
    </source>
</evidence>
<proteinExistence type="predicted"/>
<dbReference type="EMBL" id="DF238772">
    <property type="protein sequence ID" value="GAC93144.1"/>
    <property type="molecule type" value="Genomic_DNA"/>
</dbReference>